<feature type="transmembrane region" description="Helical" evidence="2">
    <location>
        <begin position="77"/>
        <end position="100"/>
    </location>
</feature>
<dbReference type="InterPro" id="IPR029033">
    <property type="entry name" value="His_PPase_superfam"/>
</dbReference>
<name>A0AA36JLI8_9DINO</name>
<dbReference type="InterPro" id="IPR013078">
    <property type="entry name" value="His_Pase_superF_clade-1"/>
</dbReference>
<reference evidence="3" key="1">
    <citation type="submission" date="2023-08" db="EMBL/GenBank/DDBJ databases">
        <authorList>
            <person name="Chen Y."/>
            <person name="Shah S."/>
            <person name="Dougan E. K."/>
            <person name="Thang M."/>
            <person name="Chan C."/>
        </authorList>
    </citation>
    <scope>NUCLEOTIDE SEQUENCE</scope>
</reference>
<keyword evidence="2" id="KW-1133">Transmembrane helix</keyword>
<evidence type="ECO:0000313" key="3">
    <source>
        <dbReference type="EMBL" id="CAJ1407834.1"/>
    </source>
</evidence>
<comment type="caution">
    <text evidence="3">The sequence shown here is derived from an EMBL/GenBank/DDBJ whole genome shotgun (WGS) entry which is preliminary data.</text>
</comment>
<accession>A0AA36JLI8</accession>
<gene>
    <name evidence="3" type="ORF">EVOR1521_LOCUS29441</name>
</gene>
<keyword evidence="2" id="KW-0812">Transmembrane</keyword>
<dbReference type="InterPro" id="IPR051710">
    <property type="entry name" value="Phosphatase_SH3-domain"/>
</dbReference>
<organism evidence="3 4">
    <name type="scientific">Effrenium voratum</name>
    <dbReference type="NCBI Taxonomy" id="2562239"/>
    <lineage>
        <taxon>Eukaryota</taxon>
        <taxon>Sar</taxon>
        <taxon>Alveolata</taxon>
        <taxon>Dinophyceae</taxon>
        <taxon>Suessiales</taxon>
        <taxon>Symbiodiniaceae</taxon>
        <taxon>Effrenium</taxon>
    </lineage>
</organism>
<feature type="transmembrane region" description="Helical" evidence="2">
    <location>
        <begin position="112"/>
        <end position="140"/>
    </location>
</feature>
<feature type="transmembrane region" description="Helical" evidence="2">
    <location>
        <begin position="160"/>
        <end position="186"/>
    </location>
</feature>
<evidence type="ECO:0000256" key="2">
    <source>
        <dbReference type="SAM" id="Phobius"/>
    </source>
</evidence>
<keyword evidence="2" id="KW-0472">Membrane</keyword>
<dbReference type="Gene3D" id="3.40.50.1240">
    <property type="entry name" value="Phosphoglycerate mutase-like"/>
    <property type="match status" value="1"/>
</dbReference>
<dbReference type="CDD" id="cd07067">
    <property type="entry name" value="HP_PGM_like"/>
    <property type="match status" value="1"/>
</dbReference>
<feature type="region of interest" description="Disordered" evidence="1">
    <location>
        <begin position="844"/>
        <end position="932"/>
    </location>
</feature>
<dbReference type="Proteomes" id="UP001178507">
    <property type="component" value="Unassembled WGS sequence"/>
</dbReference>
<sequence>MSCWRYARQWLRDITDRTLLNSPFTGRHLLPYLLTALILQRATFRCIVSLYVWSGSATLISLTLSVLPLFMQFSGRAAMRIASEVIFCFGIILEAPLLMFDLGWTQGLTFAIFHLAACASMRIHPFGVLLLACMFVDLIVSEEVAPVAWTFWWHGAFPTYFIHSVSVRKFVTFGGWMIMIAIWYTYSFSKVISAVKNGTIISQQAAASTPRAEPNRYRGFCFWWKLATEDAVRSSPLMARSASCTWLCASMLWGCHLVLADSILGGIEMGAAKCGAASKWQVLLPMMVSLPAVALAVLALRKLLSDREVLLWESCLLIVTVLPQFLNAGLISLMKRRECYSLLWDNLAFSLSSISGVMALATLAVANVHPMLIALGGCTTLIMVFGPVSIRLHNLSGALYCMAVASIILFESVLHFSIIRCVWAAMERGWQNALSLDAIVSQISLRTHTSSGTLPQEVELPSSELLQVREWPPVGHDPCWRGSFMTGSGGIAEETELEGGENHDCEATRDEEPEGIAGKAFQPAVAVLRHGERADVTWGSTWSQSPDAQQNPADCPITPAGIEDALEASHMLRTFAGFGIVVSSPYLRCVQTAIIIADQLNLTVLLDHELGEVFGPCVFESGAYHLGGHPWRQRFALYQALKSWEPTPRGQPLAKPAVRRVSWKRILGAPPSWPERLPQARTRYARRFLSYLRRSRLAQRSLVIVSHGHRVQSCLKVLPQTHDRDVARVSYCGGLMARFGSGLARLDSFEETSFFHQAAEMESSSELGVEAGGDWQQGVEAEEEQALDPVKLKGWGVHIIGTEFGPMDNRALGRHSQHRAFLDQLRTNTLTMECIQQLLGELPQQVPGSESQGPESSPRLRAGSGTESSMRMFTRRSVTESICTSDFSEPRELLRPEEPPEPPKAARLLLKANPLLSRRLQNKEGSSGLEAK</sequence>
<protein>
    <submittedName>
        <fullName evidence="3">Uncharacterized protein</fullName>
    </submittedName>
</protein>
<dbReference type="PANTHER" id="PTHR16469">
    <property type="entry name" value="UBIQUITIN-ASSOCIATED AND SH3 DOMAIN-CONTAINING BA-RELATED"/>
    <property type="match status" value="1"/>
</dbReference>
<feature type="transmembrane region" description="Helical" evidence="2">
    <location>
        <begin position="371"/>
        <end position="390"/>
    </location>
</feature>
<dbReference type="AlphaFoldDB" id="A0AA36JLI8"/>
<feature type="transmembrane region" description="Helical" evidence="2">
    <location>
        <begin position="397"/>
        <end position="418"/>
    </location>
</feature>
<dbReference type="Pfam" id="PF00300">
    <property type="entry name" value="His_Phos_1"/>
    <property type="match status" value="1"/>
</dbReference>
<dbReference type="SUPFAM" id="SSF53254">
    <property type="entry name" value="Phosphoglycerate mutase-like"/>
    <property type="match status" value="1"/>
</dbReference>
<feature type="compositionally biased region" description="Basic and acidic residues" evidence="1">
    <location>
        <begin position="888"/>
        <end position="898"/>
    </location>
</feature>
<feature type="transmembrane region" description="Helical" evidence="2">
    <location>
        <begin position="343"/>
        <end position="365"/>
    </location>
</feature>
<dbReference type="EMBL" id="CAUJNA010003693">
    <property type="protein sequence ID" value="CAJ1407834.1"/>
    <property type="molecule type" value="Genomic_DNA"/>
</dbReference>
<evidence type="ECO:0000256" key="1">
    <source>
        <dbReference type="SAM" id="MobiDB-lite"/>
    </source>
</evidence>
<proteinExistence type="predicted"/>
<feature type="compositionally biased region" description="Low complexity" evidence="1">
    <location>
        <begin position="847"/>
        <end position="857"/>
    </location>
</feature>
<feature type="compositionally biased region" description="Low complexity" evidence="1">
    <location>
        <begin position="905"/>
        <end position="919"/>
    </location>
</feature>
<dbReference type="PANTHER" id="PTHR16469:SF27">
    <property type="entry name" value="UBIQUITIN-ASSOCIATED AND SH3 DOMAIN-CONTAINING BA-RELATED"/>
    <property type="match status" value="1"/>
</dbReference>
<feature type="transmembrane region" description="Helical" evidence="2">
    <location>
        <begin position="50"/>
        <end position="71"/>
    </location>
</feature>
<evidence type="ECO:0000313" key="4">
    <source>
        <dbReference type="Proteomes" id="UP001178507"/>
    </source>
</evidence>
<feature type="transmembrane region" description="Helical" evidence="2">
    <location>
        <begin position="282"/>
        <end position="304"/>
    </location>
</feature>
<feature type="transmembrane region" description="Helical" evidence="2">
    <location>
        <begin position="310"/>
        <end position="331"/>
    </location>
</feature>
<keyword evidence="4" id="KW-1185">Reference proteome</keyword>